<dbReference type="InterPro" id="IPR000120">
    <property type="entry name" value="Amidase"/>
</dbReference>
<dbReference type="EMBL" id="JBJXBP010000004">
    <property type="protein sequence ID" value="KAL3833580.1"/>
    <property type="molecule type" value="Genomic_DNA"/>
</dbReference>
<evidence type="ECO:0008006" key="4">
    <source>
        <dbReference type="Google" id="ProtNLM"/>
    </source>
</evidence>
<organism evidence="2 3">
    <name type="scientific">Penstemon smallii</name>
    <dbReference type="NCBI Taxonomy" id="265156"/>
    <lineage>
        <taxon>Eukaryota</taxon>
        <taxon>Viridiplantae</taxon>
        <taxon>Streptophyta</taxon>
        <taxon>Embryophyta</taxon>
        <taxon>Tracheophyta</taxon>
        <taxon>Spermatophyta</taxon>
        <taxon>Magnoliopsida</taxon>
        <taxon>eudicotyledons</taxon>
        <taxon>Gunneridae</taxon>
        <taxon>Pentapetalae</taxon>
        <taxon>asterids</taxon>
        <taxon>lamiids</taxon>
        <taxon>Lamiales</taxon>
        <taxon>Plantaginaceae</taxon>
        <taxon>Cheloneae</taxon>
        <taxon>Penstemon</taxon>
    </lineage>
</organism>
<dbReference type="Proteomes" id="UP001634393">
    <property type="component" value="Unassembled WGS sequence"/>
</dbReference>
<dbReference type="PANTHER" id="PTHR11895">
    <property type="entry name" value="TRANSAMIDASE"/>
    <property type="match status" value="1"/>
</dbReference>
<dbReference type="PANTHER" id="PTHR11895:SF73">
    <property type="entry name" value="AMIDASE FAMILY PROTEIN"/>
    <property type="match status" value="1"/>
</dbReference>
<evidence type="ECO:0000256" key="1">
    <source>
        <dbReference type="SAM" id="MobiDB-lite"/>
    </source>
</evidence>
<name>A0ABD3TA46_9LAMI</name>
<keyword evidence="3" id="KW-1185">Reference proteome</keyword>
<proteinExistence type="predicted"/>
<protein>
    <recommendedName>
        <fullName evidence="4">Amidase domain-containing protein</fullName>
    </recommendedName>
</protein>
<dbReference type="SUPFAM" id="SSF75304">
    <property type="entry name" value="Amidase signature (AS) enzymes"/>
    <property type="match status" value="1"/>
</dbReference>
<dbReference type="AlphaFoldDB" id="A0ABD3TA46"/>
<evidence type="ECO:0000313" key="3">
    <source>
        <dbReference type="Proteomes" id="UP001634393"/>
    </source>
</evidence>
<sequence>MTAPFATNCFGIVTLRPNLAYVGQIAGLSLSESLQDKLGPFCTSVFDANRCEDPYYLSFRNIPRSDPFMVDVTKLTVGYYEDSNINVVEKLRSEGVNMVPFKFYDTDDSAQCIVNFPIDVLMLAHLNHSGQDVEYEAQDQWPLVVPAVDYVQAQRARGKLIRNNFKVDAFVGNATEWELVCVGNLVDMPVIVVPIGLKKISGAPSDSRNLTIGIYAPQEHGHIAYALAMSYQSVLGHHKQCMPIDDLRRRPEHSIPNQRKRIMPPRQLRGLLK</sequence>
<evidence type="ECO:0000313" key="2">
    <source>
        <dbReference type="EMBL" id="KAL3833580.1"/>
    </source>
</evidence>
<reference evidence="2 3" key="1">
    <citation type="submission" date="2024-12" db="EMBL/GenBank/DDBJ databases">
        <title>The unique morphological basis and parallel evolutionary history of personate flowers in Penstemon.</title>
        <authorList>
            <person name="Depatie T.H."/>
            <person name="Wessinger C.A."/>
        </authorList>
    </citation>
    <scope>NUCLEOTIDE SEQUENCE [LARGE SCALE GENOMIC DNA]</scope>
    <source>
        <strain evidence="2">WTNN_2</strain>
        <tissue evidence="2">Leaf</tissue>
    </source>
</reference>
<comment type="caution">
    <text evidence="2">The sequence shown here is derived from an EMBL/GenBank/DDBJ whole genome shotgun (WGS) entry which is preliminary data.</text>
</comment>
<dbReference type="InterPro" id="IPR036928">
    <property type="entry name" value="AS_sf"/>
</dbReference>
<gene>
    <name evidence="2" type="ORF">ACJIZ3_008316</name>
</gene>
<feature type="region of interest" description="Disordered" evidence="1">
    <location>
        <begin position="246"/>
        <end position="273"/>
    </location>
</feature>
<accession>A0ABD3TA46</accession>
<dbReference type="Gene3D" id="3.90.1300.10">
    <property type="entry name" value="Amidase signature (AS) domain"/>
    <property type="match status" value="1"/>
</dbReference>